<feature type="repeat" description="PPR" evidence="2">
    <location>
        <begin position="448"/>
        <end position="482"/>
    </location>
</feature>
<evidence type="ECO:0000256" key="1">
    <source>
        <dbReference type="ARBA" id="ARBA00022737"/>
    </source>
</evidence>
<dbReference type="Proteomes" id="UP001497516">
    <property type="component" value="Chromosome 9"/>
</dbReference>
<dbReference type="FunFam" id="1.25.40.10:FF:000031">
    <property type="entry name" value="Pentatricopeptide repeat-containing protein mitochondrial"/>
    <property type="match status" value="1"/>
</dbReference>
<dbReference type="FunFam" id="1.25.40.10:FF:000646">
    <property type="entry name" value="Pentatricopeptide repeat-containing protein, chloroplastic"/>
    <property type="match status" value="1"/>
</dbReference>
<dbReference type="Gene3D" id="1.25.40.10">
    <property type="entry name" value="Tetratricopeptide repeat domain"/>
    <property type="match status" value="5"/>
</dbReference>
<feature type="repeat" description="PPR" evidence="2">
    <location>
        <begin position="483"/>
        <end position="517"/>
    </location>
</feature>
<name>A0AAV2GVS5_9ROSI</name>
<dbReference type="AlphaFoldDB" id="A0AAV2GVS5"/>
<reference evidence="3 4" key="1">
    <citation type="submission" date="2024-04" db="EMBL/GenBank/DDBJ databases">
        <authorList>
            <person name="Fracassetti M."/>
        </authorList>
    </citation>
    <scope>NUCLEOTIDE SEQUENCE [LARGE SCALE GENOMIC DNA]</scope>
</reference>
<evidence type="ECO:0008006" key="5">
    <source>
        <dbReference type="Google" id="ProtNLM"/>
    </source>
</evidence>
<feature type="repeat" description="PPR" evidence="2">
    <location>
        <begin position="246"/>
        <end position="280"/>
    </location>
</feature>
<evidence type="ECO:0000256" key="2">
    <source>
        <dbReference type="PROSITE-ProRule" id="PRU00708"/>
    </source>
</evidence>
<feature type="repeat" description="PPR" evidence="2">
    <location>
        <begin position="215"/>
        <end position="245"/>
    </location>
</feature>
<protein>
    <recommendedName>
        <fullName evidence="5">Pentatricopeptide repeat-containing protein</fullName>
    </recommendedName>
</protein>
<dbReference type="InterPro" id="IPR002885">
    <property type="entry name" value="PPR_rpt"/>
</dbReference>
<sequence length="583" mass="64635">MASLPITTTAAPSPGSPIFNLRKSLNFKQTLLINPTQTGRDGYNSYFRGISFLCRQGRVREALRLLNDMELKSYFVGQEVYSELLQGCVSQRDLSTGRQIHARIVKSGPLFANNEYIETKLVIFYAKCDLLEAADGLFGRLRAENVFSWAAMIGLRSRMGSNVEAVMGVCKMIESGFMVDNFVVPNVLKACGALQWIGVGRGVHGLSLKMGLNACVFVCSSLVDMYGKCGVLEDARRVFDEMPERNAVTWNSMIFGYAQNGCNEEAIDLFLEMRLEDFEPTDVTLLSLLSASANVGAVEEGKQGHGIAVSYGFGLDKIMGSSILNFYSKVGLIEDAELVFSRMLERDEVTWNLLISCYVRLLQVEKALDTCRLMRLENLRFDSVTLASILAICSHTKNTMLGKEAHCFCVRNNLDSDVVVASNIVDMYGKCERIGDARRVFDSAVNTNTVFWNTMLTAYVENGKIGEALRLFYEMQLESVPQDVTAWNAVILGCVRNGDLDEARYLFSRMQSADIPANLTTLTSLVSGLLLNSSCDDLVQKIQESGLRSNIISIISTLCNNGMDRASLQDVKAIYGFVLRHDL</sequence>
<evidence type="ECO:0000313" key="4">
    <source>
        <dbReference type="Proteomes" id="UP001497516"/>
    </source>
</evidence>
<organism evidence="3 4">
    <name type="scientific">Linum trigynum</name>
    <dbReference type="NCBI Taxonomy" id="586398"/>
    <lineage>
        <taxon>Eukaryota</taxon>
        <taxon>Viridiplantae</taxon>
        <taxon>Streptophyta</taxon>
        <taxon>Embryophyta</taxon>
        <taxon>Tracheophyta</taxon>
        <taxon>Spermatophyta</taxon>
        <taxon>Magnoliopsida</taxon>
        <taxon>eudicotyledons</taxon>
        <taxon>Gunneridae</taxon>
        <taxon>Pentapetalae</taxon>
        <taxon>rosids</taxon>
        <taxon>fabids</taxon>
        <taxon>Malpighiales</taxon>
        <taxon>Linaceae</taxon>
        <taxon>Linum</taxon>
    </lineage>
</organism>
<keyword evidence="1" id="KW-0677">Repeat</keyword>
<dbReference type="PANTHER" id="PTHR24015">
    <property type="entry name" value="OS07G0578800 PROTEIN-RELATED"/>
    <property type="match status" value="1"/>
</dbReference>
<dbReference type="FunFam" id="1.25.40.10:FF:000380">
    <property type="entry name" value="Pentatricopeptide repeat-containing protein, chloroplastic"/>
    <property type="match status" value="1"/>
</dbReference>
<dbReference type="InterPro" id="IPR011990">
    <property type="entry name" value="TPR-like_helical_dom_sf"/>
</dbReference>
<dbReference type="Pfam" id="PF13041">
    <property type="entry name" value="PPR_2"/>
    <property type="match status" value="2"/>
</dbReference>
<dbReference type="GO" id="GO:0003723">
    <property type="term" value="F:RNA binding"/>
    <property type="evidence" value="ECO:0007669"/>
    <property type="project" value="InterPro"/>
</dbReference>
<dbReference type="GO" id="GO:0009451">
    <property type="term" value="P:RNA modification"/>
    <property type="evidence" value="ECO:0007669"/>
    <property type="project" value="InterPro"/>
</dbReference>
<gene>
    <name evidence="3" type="ORF">LTRI10_LOCUS53648</name>
</gene>
<proteinExistence type="predicted"/>
<dbReference type="NCBIfam" id="TIGR00756">
    <property type="entry name" value="PPR"/>
    <property type="match status" value="6"/>
</dbReference>
<keyword evidence="4" id="KW-1185">Reference proteome</keyword>
<accession>A0AAV2GVS5</accession>
<dbReference type="InterPro" id="IPR046960">
    <property type="entry name" value="PPR_At4g14850-like_plant"/>
</dbReference>
<dbReference type="EMBL" id="OZ034822">
    <property type="protein sequence ID" value="CAL1414492.1"/>
    <property type="molecule type" value="Genomic_DNA"/>
</dbReference>
<dbReference type="Pfam" id="PF01535">
    <property type="entry name" value="PPR"/>
    <property type="match status" value="4"/>
</dbReference>
<dbReference type="PROSITE" id="PS51375">
    <property type="entry name" value="PPR"/>
    <property type="match status" value="5"/>
</dbReference>
<dbReference type="SUPFAM" id="SSF48452">
    <property type="entry name" value="TPR-like"/>
    <property type="match status" value="1"/>
</dbReference>
<evidence type="ECO:0000313" key="3">
    <source>
        <dbReference type="EMBL" id="CAL1414492.1"/>
    </source>
</evidence>
<feature type="repeat" description="PPR" evidence="2">
    <location>
        <begin position="347"/>
        <end position="381"/>
    </location>
</feature>